<gene>
    <name evidence="8" type="ORF">NQ315_001956</name>
</gene>
<dbReference type="InterPro" id="IPR029058">
    <property type="entry name" value="AB_hydrolase_fold"/>
</dbReference>
<feature type="chain" id="PRO_5043631052" description="Carboxylesterase type B domain-containing protein" evidence="6">
    <location>
        <begin position="23"/>
        <end position="1083"/>
    </location>
</feature>
<feature type="domain" description="Carboxylesterase type B" evidence="7">
    <location>
        <begin position="546"/>
        <end position="1063"/>
    </location>
</feature>
<dbReference type="InterPro" id="IPR019826">
    <property type="entry name" value="Carboxylesterase_B_AS"/>
</dbReference>
<dbReference type="Proteomes" id="UP001159042">
    <property type="component" value="Unassembled WGS sequence"/>
</dbReference>
<dbReference type="PROSITE" id="PS00941">
    <property type="entry name" value="CARBOXYLESTERASE_B_2"/>
    <property type="match status" value="1"/>
</dbReference>
<dbReference type="Gene3D" id="3.40.50.1820">
    <property type="entry name" value="alpha/beta hydrolase"/>
    <property type="match status" value="2"/>
</dbReference>
<dbReference type="GO" id="GO:0052689">
    <property type="term" value="F:carboxylic ester hydrolase activity"/>
    <property type="evidence" value="ECO:0007669"/>
    <property type="project" value="UniProtKB-KW"/>
</dbReference>
<dbReference type="Pfam" id="PF00135">
    <property type="entry name" value="COesterase"/>
    <property type="match status" value="2"/>
</dbReference>
<evidence type="ECO:0000313" key="9">
    <source>
        <dbReference type="Proteomes" id="UP001159042"/>
    </source>
</evidence>
<comment type="similarity">
    <text evidence="1">Belongs to the type-B carboxylesterase/lipase family.</text>
</comment>
<dbReference type="PANTHER" id="PTHR11559">
    <property type="entry name" value="CARBOXYLESTERASE"/>
    <property type="match status" value="1"/>
</dbReference>
<accession>A0AAV8WA20</accession>
<evidence type="ECO:0000313" key="8">
    <source>
        <dbReference type="EMBL" id="KAJ8923398.1"/>
    </source>
</evidence>
<evidence type="ECO:0000256" key="2">
    <source>
        <dbReference type="ARBA" id="ARBA00022487"/>
    </source>
</evidence>
<feature type="signal peptide" evidence="6">
    <location>
        <begin position="1"/>
        <end position="22"/>
    </location>
</feature>
<evidence type="ECO:0000256" key="6">
    <source>
        <dbReference type="SAM" id="SignalP"/>
    </source>
</evidence>
<proteinExistence type="inferred from homology"/>
<sequence>MEYKFSLFFVFSVITGLHVVKRDDPILVTLPEGKIRGHTLSTPNNKTFYAFQEIPFAAPPVGELRFKPPAPPEKWDGILNTTANTKMCYQGAAFVAFPDLEESEDCLYLNVYTPAKPGNSSTTPLPVLVWIYGGSYETGAGVIQLYKPGYFVDQNIIVVTLNYRLGPLGFLTTEDGVIPGNLGLKDQNFAFQWIQKNINLFGGDPEKVTIAGESAGGSAVGLHVVSKKNAGLFRGAIMQSGTATCQWTRQVYARDYAFKLGRTLDINFNSEDSKELLKLLMESTAADITKNTVTVDSGKENSLIPGGGLIWAPVIEDVSIEGAFLTGPFHDDIKTGNINHVSILLGFNSEEALYFMRDETIPTQLAYYYDSDYSNLIKNKYNMTAANKSVAGQKLKQAYTNGEFSSDVGLSIKFSTDESYSTPLTRHAKLQSNYSDVYLYQFSYKGELGDLYNVEVAGVRGVGHTEELRYMWDAVVSEQKPPDDPNPDDLVTRQRLLTLWANFVKHLNPTPSQDSSLNNVIWDKLTPDNLVYLNINSTLEADDDPTLVTLPEGQIRGRALQLVDNSTYYAFQEIPYAAPPVGELRFQAPVAPEKWEDILNTTQNTKICYQNGEVYSVLEDLTETEDCLYLNVYTTLKPGDETETPLPVLVWIHGGAFLSGSGARQFYNPELFVHHKVIIVTINYRLGALGFLTTEDGVIPGNLGLKDQHFALQWVKKNINLFGGDPEQITIAGESAGGASVGLQLVSLRNKDLFRGAILQSGNALCAWSHQDYARFYAFELGKSLDPDFDSDDSKELLKLLQNASASDINNNTITADVGKEVGLIEGGGLVWLPVIEDEDLEGAFLTGAFHEDVRNGNINQVPIVIGFNSEEELYFWRNDASIAEKRAKYLDTDPSNLIRNKFNMTKENKLTAGKKLQEIYTEGTFEDDLGAVVRFYSDEGFTTPSIRHAKLHSYHSDVYMYQFSHKGKLGGEIDVEIAGVKGVGHAEELGYMWGQNSEEPNDEDDEMTRHRLLTLWTNFVKYLNPTPEEDEFLFNVTWEKVAPNKLVYINLNTTFEMQENPRKYLEWEKIIDVYAIPPLTTY</sequence>
<name>A0AAV8WA20_9CUCU</name>
<evidence type="ECO:0000256" key="5">
    <source>
        <dbReference type="ARBA" id="ARBA00023180"/>
    </source>
</evidence>
<keyword evidence="6" id="KW-0732">Signal</keyword>
<dbReference type="SUPFAM" id="SSF53474">
    <property type="entry name" value="alpha/beta-Hydrolases"/>
    <property type="match status" value="2"/>
</dbReference>
<dbReference type="EMBL" id="JANEYG010000005">
    <property type="protein sequence ID" value="KAJ8923398.1"/>
    <property type="molecule type" value="Genomic_DNA"/>
</dbReference>
<comment type="caution">
    <text evidence="8">The sequence shown here is derived from an EMBL/GenBank/DDBJ whole genome shotgun (WGS) entry which is preliminary data.</text>
</comment>
<keyword evidence="5" id="KW-0325">Glycoprotein</keyword>
<dbReference type="AlphaFoldDB" id="A0AAV8WA20"/>
<keyword evidence="4" id="KW-1015">Disulfide bond</keyword>
<dbReference type="InterPro" id="IPR002018">
    <property type="entry name" value="CarbesteraseB"/>
</dbReference>
<reference evidence="8 9" key="1">
    <citation type="journal article" date="2023" name="Insect Mol. Biol.">
        <title>Genome sequencing provides insights into the evolution of gene families encoding plant cell wall-degrading enzymes in longhorned beetles.</title>
        <authorList>
            <person name="Shin N.R."/>
            <person name="Okamura Y."/>
            <person name="Kirsch R."/>
            <person name="Pauchet Y."/>
        </authorList>
    </citation>
    <scope>NUCLEOTIDE SEQUENCE [LARGE SCALE GENOMIC DNA]</scope>
    <source>
        <strain evidence="8">EAD_L_NR</strain>
    </source>
</reference>
<feature type="domain" description="Carboxylesterase type B" evidence="7">
    <location>
        <begin position="27"/>
        <end position="540"/>
    </location>
</feature>
<dbReference type="PROSITE" id="PS00122">
    <property type="entry name" value="CARBOXYLESTERASE_B_1"/>
    <property type="match status" value="2"/>
</dbReference>
<organism evidence="8 9">
    <name type="scientific">Exocentrus adspersus</name>
    <dbReference type="NCBI Taxonomy" id="1586481"/>
    <lineage>
        <taxon>Eukaryota</taxon>
        <taxon>Metazoa</taxon>
        <taxon>Ecdysozoa</taxon>
        <taxon>Arthropoda</taxon>
        <taxon>Hexapoda</taxon>
        <taxon>Insecta</taxon>
        <taxon>Pterygota</taxon>
        <taxon>Neoptera</taxon>
        <taxon>Endopterygota</taxon>
        <taxon>Coleoptera</taxon>
        <taxon>Polyphaga</taxon>
        <taxon>Cucujiformia</taxon>
        <taxon>Chrysomeloidea</taxon>
        <taxon>Cerambycidae</taxon>
        <taxon>Lamiinae</taxon>
        <taxon>Acanthocinini</taxon>
        <taxon>Exocentrus</taxon>
    </lineage>
</organism>
<evidence type="ECO:0000256" key="1">
    <source>
        <dbReference type="ARBA" id="ARBA00005964"/>
    </source>
</evidence>
<evidence type="ECO:0000256" key="3">
    <source>
        <dbReference type="ARBA" id="ARBA00022801"/>
    </source>
</evidence>
<protein>
    <recommendedName>
        <fullName evidence="7">Carboxylesterase type B domain-containing protein</fullName>
    </recommendedName>
</protein>
<keyword evidence="2" id="KW-0719">Serine esterase</keyword>
<dbReference type="InterPro" id="IPR019819">
    <property type="entry name" value="Carboxylesterase_B_CS"/>
</dbReference>
<dbReference type="InterPro" id="IPR050309">
    <property type="entry name" value="Type-B_Carboxylest/Lipase"/>
</dbReference>
<evidence type="ECO:0000256" key="4">
    <source>
        <dbReference type="ARBA" id="ARBA00023157"/>
    </source>
</evidence>
<keyword evidence="3" id="KW-0378">Hydrolase</keyword>
<keyword evidence="9" id="KW-1185">Reference proteome</keyword>
<evidence type="ECO:0000259" key="7">
    <source>
        <dbReference type="Pfam" id="PF00135"/>
    </source>
</evidence>